<reference evidence="1 2" key="1">
    <citation type="journal article" date="2021" name="Commun. Biol.">
        <title>The genome of Shorea leprosula (Dipterocarpaceae) highlights the ecological relevance of drought in aseasonal tropical rainforests.</title>
        <authorList>
            <person name="Ng K.K.S."/>
            <person name="Kobayashi M.J."/>
            <person name="Fawcett J.A."/>
            <person name="Hatakeyama M."/>
            <person name="Paape T."/>
            <person name="Ng C.H."/>
            <person name="Ang C.C."/>
            <person name="Tnah L.H."/>
            <person name="Lee C.T."/>
            <person name="Nishiyama T."/>
            <person name="Sese J."/>
            <person name="O'Brien M.J."/>
            <person name="Copetti D."/>
            <person name="Mohd Noor M.I."/>
            <person name="Ong R.C."/>
            <person name="Putra M."/>
            <person name="Sireger I.Z."/>
            <person name="Indrioko S."/>
            <person name="Kosugi Y."/>
            <person name="Izuno A."/>
            <person name="Isagi Y."/>
            <person name="Lee S.L."/>
            <person name="Shimizu K.K."/>
        </authorList>
    </citation>
    <scope>NUCLEOTIDE SEQUENCE [LARGE SCALE GENOMIC DNA]</scope>
    <source>
        <strain evidence="1">214</strain>
    </source>
</reference>
<accession>A0AAV5K6Q3</accession>
<keyword evidence="2" id="KW-1185">Reference proteome</keyword>
<sequence length="54" mass="5656">MPVGSAAAAATSVAAAAAAVAVASRVLHHRRVQANVMVRNLSQVYQRRMSSVHE</sequence>
<dbReference type="AlphaFoldDB" id="A0AAV5K6Q3"/>
<dbReference type="Proteomes" id="UP001054252">
    <property type="component" value="Unassembled WGS sequence"/>
</dbReference>
<comment type="caution">
    <text evidence="1">The sequence shown here is derived from an EMBL/GenBank/DDBJ whole genome shotgun (WGS) entry which is preliminary data.</text>
</comment>
<name>A0AAV5K6Q3_9ROSI</name>
<evidence type="ECO:0000313" key="1">
    <source>
        <dbReference type="EMBL" id="GKV19469.1"/>
    </source>
</evidence>
<gene>
    <name evidence="1" type="ORF">SLEP1_g29729</name>
</gene>
<organism evidence="1 2">
    <name type="scientific">Rubroshorea leprosula</name>
    <dbReference type="NCBI Taxonomy" id="152421"/>
    <lineage>
        <taxon>Eukaryota</taxon>
        <taxon>Viridiplantae</taxon>
        <taxon>Streptophyta</taxon>
        <taxon>Embryophyta</taxon>
        <taxon>Tracheophyta</taxon>
        <taxon>Spermatophyta</taxon>
        <taxon>Magnoliopsida</taxon>
        <taxon>eudicotyledons</taxon>
        <taxon>Gunneridae</taxon>
        <taxon>Pentapetalae</taxon>
        <taxon>rosids</taxon>
        <taxon>malvids</taxon>
        <taxon>Malvales</taxon>
        <taxon>Dipterocarpaceae</taxon>
        <taxon>Rubroshorea</taxon>
    </lineage>
</organism>
<proteinExistence type="predicted"/>
<protein>
    <recommendedName>
        <fullName evidence="3">Secreted protein</fullName>
    </recommendedName>
</protein>
<evidence type="ECO:0008006" key="3">
    <source>
        <dbReference type="Google" id="ProtNLM"/>
    </source>
</evidence>
<evidence type="ECO:0000313" key="2">
    <source>
        <dbReference type="Proteomes" id="UP001054252"/>
    </source>
</evidence>
<dbReference type="EMBL" id="BPVZ01000053">
    <property type="protein sequence ID" value="GKV19469.1"/>
    <property type="molecule type" value="Genomic_DNA"/>
</dbReference>